<proteinExistence type="predicted"/>
<protein>
    <recommendedName>
        <fullName evidence="2">FAS1 domain-containing protein</fullName>
    </recommendedName>
</protein>
<keyword evidence="4" id="KW-1185">Reference proteome</keyword>
<evidence type="ECO:0000259" key="2">
    <source>
        <dbReference type="PROSITE" id="PS50213"/>
    </source>
</evidence>
<dbReference type="InterPro" id="IPR000782">
    <property type="entry name" value="FAS1_domain"/>
</dbReference>
<feature type="signal peptide" evidence="1">
    <location>
        <begin position="1"/>
        <end position="15"/>
    </location>
</feature>
<keyword evidence="1" id="KW-0732">Signal</keyword>
<evidence type="ECO:0000313" key="3">
    <source>
        <dbReference type="EMBL" id="ELR07639.1"/>
    </source>
</evidence>
<dbReference type="Gene3D" id="2.30.180.10">
    <property type="entry name" value="FAS1 domain"/>
    <property type="match status" value="1"/>
</dbReference>
<dbReference type="Proteomes" id="UP000011064">
    <property type="component" value="Unassembled WGS sequence"/>
</dbReference>
<dbReference type="SUPFAM" id="SSF82153">
    <property type="entry name" value="FAS1 domain"/>
    <property type="match status" value="1"/>
</dbReference>
<feature type="chain" id="PRO_5012700555" description="FAS1 domain-containing protein" evidence="1">
    <location>
        <begin position="16"/>
        <end position="87"/>
    </location>
</feature>
<dbReference type="InParanoid" id="L8G4C2"/>
<gene>
    <name evidence="3" type="ORF">GMDG_08494</name>
</gene>
<feature type="domain" description="FAS1" evidence="2">
    <location>
        <begin position="31"/>
        <end position="87"/>
    </location>
</feature>
<evidence type="ECO:0000313" key="4">
    <source>
        <dbReference type="Proteomes" id="UP000011064"/>
    </source>
</evidence>
<dbReference type="HOGENOM" id="CLU_2484271_0_0_1"/>
<dbReference type="EMBL" id="GL573549">
    <property type="protein sequence ID" value="ELR07639.1"/>
    <property type="molecule type" value="Genomic_DNA"/>
</dbReference>
<accession>L8G4C2</accession>
<dbReference type="AlphaFoldDB" id="L8G4C2"/>
<dbReference type="STRING" id="658429.L8G4C2"/>
<reference evidence="4" key="1">
    <citation type="submission" date="2010-09" db="EMBL/GenBank/DDBJ databases">
        <title>The genome sequence of Geomyces destructans 20631-21.</title>
        <authorList>
            <consortium name="The Broad Institute Genome Sequencing Platform"/>
            <person name="Cuomo C.A."/>
            <person name="Blehert D.S."/>
            <person name="Lorch J.M."/>
            <person name="Young S.K."/>
            <person name="Zeng Q."/>
            <person name="Gargeya S."/>
            <person name="Fitzgerald M."/>
            <person name="Haas B."/>
            <person name="Abouelleil A."/>
            <person name="Alvarado L."/>
            <person name="Arachchi H.M."/>
            <person name="Berlin A."/>
            <person name="Brown A."/>
            <person name="Chapman S.B."/>
            <person name="Chen Z."/>
            <person name="Dunbar C."/>
            <person name="Freedman E."/>
            <person name="Gearin G."/>
            <person name="Gellesch M."/>
            <person name="Goldberg J."/>
            <person name="Griggs A."/>
            <person name="Gujja S."/>
            <person name="Heiman D."/>
            <person name="Howarth C."/>
            <person name="Larson L."/>
            <person name="Lui A."/>
            <person name="MacDonald P.J.P."/>
            <person name="Montmayeur A."/>
            <person name="Murphy C."/>
            <person name="Neiman D."/>
            <person name="Pearson M."/>
            <person name="Priest M."/>
            <person name="Roberts A."/>
            <person name="Saif S."/>
            <person name="Shea T."/>
            <person name="Shenoy N."/>
            <person name="Sisk P."/>
            <person name="Stolte C."/>
            <person name="Sykes S."/>
            <person name="Wortman J."/>
            <person name="Nusbaum C."/>
            <person name="Birren B."/>
        </authorList>
    </citation>
    <scope>NUCLEOTIDE SEQUENCE [LARGE SCALE GENOMIC DNA]</scope>
    <source>
        <strain evidence="4">ATCC MYA-4855 / 20631-21</strain>
    </source>
</reference>
<dbReference type="PROSITE" id="PS50213">
    <property type="entry name" value="FAS1"/>
    <property type="match status" value="1"/>
</dbReference>
<sequence length="87" mass="9812">MKLINILQLIAISMAFVVPEEAEIGQQKFAPKKTSKTLENFYKLTTELNKVINDDLVQLLNSTETNYTIFAPTNDAFKHLPGSPWVS</sequence>
<evidence type="ECO:0000256" key="1">
    <source>
        <dbReference type="SAM" id="SignalP"/>
    </source>
</evidence>
<name>L8G4C2_PSED2</name>
<organism evidence="3 4">
    <name type="scientific">Pseudogymnoascus destructans (strain ATCC MYA-4855 / 20631-21)</name>
    <name type="common">Bat white-nose syndrome fungus</name>
    <name type="synonym">Geomyces destructans</name>
    <dbReference type="NCBI Taxonomy" id="658429"/>
    <lineage>
        <taxon>Eukaryota</taxon>
        <taxon>Fungi</taxon>
        <taxon>Dikarya</taxon>
        <taxon>Ascomycota</taxon>
        <taxon>Pezizomycotina</taxon>
        <taxon>Leotiomycetes</taxon>
        <taxon>Thelebolales</taxon>
        <taxon>Thelebolaceae</taxon>
        <taxon>Pseudogymnoascus</taxon>
    </lineage>
</organism>
<dbReference type="VEuPathDB" id="FungiDB:GMDG_08494"/>
<dbReference type="InterPro" id="IPR036378">
    <property type="entry name" value="FAS1_dom_sf"/>
</dbReference>
<dbReference type="Pfam" id="PF02469">
    <property type="entry name" value="Fasciclin"/>
    <property type="match status" value="1"/>
</dbReference>
<dbReference type="OrthoDB" id="7700931at2759"/>